<reference evidence="1 2" key="1">
    <citation type="journal article" date="2019" name="Nat. Plants">
        <title>Genome sequencing of Musa balbisiana reveals subgenome evolution and function divergence in polyploid bananas.</title>
        <authorList>
            <person name="Yao X."/>
        </authorList>
    </citation>
    <scope>NUCLEOTIDE SEQUENCE [LARGE SCALE GENOMIC DNA]</scope>
    <source>
        <strain evidence="2">cv. DH-PKW</strain>
        <tissue evidence="1">Leaves</tissue>
    </source>
</reference>
<accession>A0A4V4H8J4</accession>
<dbReference type="Proteomes" id="UP000317650">
    <property type="component" value="Chromosome 5"/>
</dbReference>
<evidence type="ECO:0000313" key="2">
    <source>
        <dbReference type="Proteomes" id="UP000317650"/>
    </source>
</evidence>
<dbReference type="EMBL" id="PYDT01000003">
    <property type="protein sequence ID" value="THU68045.1"/>
    <property type="molecule type" value="Genomic_DNA"/>
</dbReference>
<keyword evidence="2" id="KW-1185">Reference proteome</keyword>
<name>A0A4V4H8J4_MUSBA</name>
<dbReference type="AlphaFoldDB" id="A0A4V4H8J4"/>
<gene>
    <name evidence="1" type="ORF">C4D60_Mb05t31100</name>
</gene>
<evidence type="ECO:0000313" key="1">
    <source>
        <dbReference type="EMBL" id="THU68045.1"/>
    </source>
</evidence>
<sequence length="59" mass="6145">MDKPGAVGTTESSFWISSTDWNTTPVMAWSEGAAAATTDARLVSPLGDLKGTKDAEKEG</sequence>
<proteinExistence type="predicted"/>
<comment type="caution">
    <text evidence="1">The sequence shown here is derived from an EMBL/GenBank/DDBJ whole genome shotgun (WGS) entry which is preliminary data.</text>
</comment>
<organism evidence="1 2">
    <name type="scientific">Musa balbisiana</name>
    <name type="common">Banana</name>
    <dbReference type="NCBI Taxonomy" id="52838"/>
    <lineage>
        <taxon>Eukaryota</taxon>
        <taxon>Viridiplantae</taxon>
        <taxon>Streptophyta</taxon>
        <taxon>Embryophyta</taxon>
        <taxon>Tracheophyta</taxon>
        <taxon>Spermatophyta</taxon>
        <taxon>Magnoliopsida</taxon>
        <taxon>Liliopsida</taxon>
        <taxon>Zingiberales</taxon>
        <taxon>Musaceae</taxon>
        <taxon>Musa</taxon>
    </lineage>
</organism>
<protein>
    <submittedName>
        <fullName evidence="1">Uncharacterized protein</fullName>
    </submittedName>
</protein>